<dbReference type="Pfam" id="PF10324">
    <property type="entry name" value="7TM_GPCR_Srw"/>
    <property type="match status" value="1"/>
</dbReference>
<dbReference type="InterPro" id="IPR017452">
    <property type="entry name" value="GPCR_Rhodpsn_7TM"/>
</dbReference>
<dbReference type="PROSITE" id="PS50262">
    <property type="entry name" value="G_PROTEIN_RECEP_F1_2"/>
    <property type="match status" value="1"/>
</dbReference>
<keyword evidence="10" id="KW-0527">Neuropeptide</keyword>
<evidence type="ECO:0000256" key="7">
    <source>
        <dbReference type="ARBA" id="ARBA00023224"/>
    </source>
</evidence>
<dbReference type="InterPro" id="IPR019427">
    <property type="entry name" value="7TM_GPCR_serpentine_rcpt_Srw"/>
</dbReference>
<dbReference type="GO" id="GO:0005886">
    <property type="term" value="C:plasma membrane"/>
    <property type="evidence" value="ECO:0007669"/>
    <property type="project" value="TreeGrafter"/>
</dbReference>
<proteinExistence type="predicted"/>
<evidence type="ECO:0000256" key="2">
    <source>
        <dbReference type="ARBA" id="ARBA00022692"/>
    </source>
</evidence>
<feature type="transmembrane region" description="Helical" evidence="8">
    <location>
        <begin position="143"/>
        <end position="163"/>
    </location>
</feature>
<gene>
    <name evidence="10" type="ORF">Bpfe_029132</name>
</gene>
<feature type="transmembrane region" description="Helical" evidence="8">
    <location>
        <begin position="101"/>
        <end position="122"/>
    </location>
</feature>
<dbReference type="PRINTS" id="PR00237">
    <property type="entry name" value="GPCRRHODOPSN"/>
</dbReference>
<dbReference type="Proteomes" id="UP001233172">
    <property type="component" value="Unassembled WGS sequence"/>
</dbReference>
<feature type="transmembrane region" description="Helical" evidence="8">
    <location>
        <begin position="250"/>
        <end position="274"/>
    </location>
</feature>
<dbReference type="SMART" id="SM01381">
    <property type="entry name" value="7TM_GPCR_Srsx"/>
    <property type="match status" value="1"/>
</dbReference>
<dbReference type="GO" id="GO:0008528">
    <property type="term" value="F:G protein-coupled peptide receptor activity"/>
    <property type="evidence" value="ECO:0007669"/>
    <property type="project" value="InterPro"/>
</dbReference>
<feature type="transmembrane region" description="Helical" evidence="8">
    <location>
        <begin position="194"/>
        <end position="219"/>
    </location>
</feature>
<keyword evidence="5 8" id="KW-0472">Membrane</keyword>
<keyword evidence="6 10" id="KW-0675">Receptor</keyword>
<name>A0AAD8ASA2_BIOPF</name>
<dbReference type="GO" id="GO:0007218">
    <property type="term" value="P:neuropeptide signaling pathway"/>
    <property type="evidence" value="ECO:0007669"/>
    <property type="project" value="UniProtKB-KW"/>
</dbReference>
<evidence type="ECO:0000313" key="10">
    <source>
        <dbReference type="EMBL" id="KAK0041461.1"/>
    </source>
</evidence>
<feature type="domain" description="G-protein coupled receptors family 1 profile" evidence="9">
    <location>
        <begin position="39"/>
        <end position="309"/>
    </location>
</feature>
<organism evidence="10 11">
    <name type="scientific">Biomphalaria pfeifferi</name>
    <name type="common">Bloodfluke planorb</name>
    <name type="synonym">Freshwater snail</name>
    <dbReference type="NCBI Taxonomy" id="112525"/>
    <lineage>
        <taxon>Eukaryota</taxon>
        <taxon>Metazoa</taxon>
        <taxon>Spiralia</taxon>
        <taxon>Lophotrochozoa</taxon>
        <taxon>Mollusca</taxon>
        <taxon>Gastropoda</taxon>
        <taxon>Heterobranchia</taxon>
        <taxon>Euthyneura</taxon>
        <taxon>Panpulmonata</taxon>
        <taxon>Hygrophila</taxon>
        <taxon>Lymnaeoidea</taxon>
        <taxon>Planorbidae</taxon>
        <taxon>Biomphalaria</taxon>
    </lineage>
</organism>
<dbReference type="EMBL" id="JASAOG010000275">
    <property type="protein sequence ID" value="KAK0041461.1"/>
    <property type="molecule type" value="Genomic_DNA"/>
</dbReference>
<evidence type="ECO:0000256" key="5">
    <source>
        <dbReference type="ARBA" id="ARBA00023136"/>
    </source>
</evidence>
<protein>
    <submittedName>
        <fullName evidence="10">Neuropeptides capa receptor</fullName>
    </submittedName>
</protein>
<evidence type="ECO:0000313" key="11">
    <source>
        <dbReference type="Proteomes" id="UP001233172"/>
    </source>
</evidence>
<feature type="transmembrane region" description="Helical" evidence="8">
    <location>
        <begin position="60"/>
        <end position="81"/>
    </location>
</feature>
<dbReference type="SUPFAM" id="SSF81321">
    <property type="entry name" value="Family A G protein-coupled receptor-like"/>
    <property type="match status" value="1"/>
</dbReference>
<evidence type="ECO:0000256" key="3">
    <source>
        <dbReference type="ARBA" id="ARBA00022989"/>
    </source>
</evidence>
<comment type="caution">
    <text evidence="10">The sequence shown here is derived from an EMBL/GenBank/DDBJ whole genome shotgun (WGS) entry which is preliminary data.</text>
</comment>
<keyword evidence="2 8" id="KW-0812">Transmembrane</keyword>
<dbReference type="Gene3D" id="1.20.1070.10">
    <property type="entry name" value="Rhodopsin 7-helix transmembrane proteins"/>
    <property type="match status" value="1"/>
</dbReference>
<keyword evidence="7" id="KW-0807">Transducer</keyword>
<reference evidence="10" key="2">
    <citation type="submission" date="2023-04" db="EMBL/GenBank/DDBJ databases">
        <authorList>
            <person name="Bu L."/>
            <person name="Lu L."/>
            <person name="Laidemitt M.R."/>
            <person name="Zhang S.M."/>
            <person name="Mutuku M."/>
            <person name="Mkoji G."/>
            <person name="Steinauer M."/>
            <person name="Loker E.S."/>
        </authorList>
    </citation>
    <scope>NUCLEOTIDE SEQUENCE</scope>
    <source>
        <strain evidence="10">KasaAsao</strain>
        <tissue evidence="10">Whole Snail</tissue>
    </source>
</reference>
<keyword evidence="11" id="KW-1185">Reference proteome</keyword>
<evidence type="ECO:0000256" key="4">
    <source>
        <dbReference type="ARBA" id="ARBA00023040"/>
    </source>
</evidence>
<evidence type="ECO:0000256" key="8">
    <source>
        <dbReference type="SAM" id="Phobius"/>
    </source>
</evidence>
<accession>A0AAD8ASA2</accession>
<dbReference type="InterPro" id="IPR000276">
    <property type="entry name" value="GPCR_Rhodpsn"/>
</dbReference>
<keyword evidence="3 8" id="KW-1133">Transmembrane helix</keyword>
<dbReference type="PANTHER" id="PTHR24243:SF233">
    <property type="entry name" value="THYROTROPIN-RELEASING HORMONE RECEPTOR"/>
    <property type="match status" value="1"/>
</dbReference>
<evidence type="ECO:0000256" key="1">
    <source>
        <dbReference type="ARBA" id="ARBA00004141"/>
    </source>
</evidence>
<dbReference type="PANTHER" id="PTHR24243">
    <property type="entry name" value="G-PROTEIN COUPLED RECEPTOR"/>
    <property type="match status" value="1"/>
</dbReference>
<evidence type="ECO:0000256" key="6">
    <source>
        <dbReference type="ARBA" id="ARBA00023170"/>
    </source>
</evidence>
<feature type="transmembrane region" description="Helical" evidence="8">
    <location>
        <begin position="286"/>
        <end position="310"/>
    </location>
</feature>
<sequence>MLDINLTRRVILSDEQRTIVEVVVYVFLCGGVSVFGIVSNIINIIIFFRQGLKTTMNISFFGLAISDLCSLLNLLCFTIFLNPLVERSNLPIVSREFQYLVAGWPYVCFTRITSLITAFMTAERCLCITCPLKVKNIITPKRAAVVICSTYVIIFFFLLPEYATSYIDWKFYPPRNKTLLRLVFTSNRKSMEGLVFILNACLGALSYLLVVVFTAVLIYKLKRNSKWRKENNKDFSDQTSSRDNKAVTMVLLIAAFLIVCSAPSIVLSLVSFFIQEFSVLGVHSNIFFAVWSIAFFFGAINSSVNIFLYYKMSSKFRRSFKALFSKVRRRADSSAQRTKHRWTFVGPRKNTSKNYGADISSDNLSKLINSYRCDSFVLTDFPTNGNETSVKDDFQNSVSAEDIRLGLQF</sequence>
<keyword evidence="4" id="KW-0297">G-protein coupled receptor</keyword>
<comment type="subcellular location">
    <subcellularLocation>
        <location evidence="1">Membrane</location>
        <topology evidence="1">Multi-pass membrane protein</topology>
    </subcellularLocation>
</comment>
<reference evidence="10" key="1">
    <citation type="journal article" date="2023" name="PLoS Negl. Trop. Dis.">
        <title>A genome sequence for Biomphalaria pfeifferi, the major vector snail for the human-infecting parasite Schistosoma mansoni.</title>
        <authorList>
            <person name="Bu L."/>
            <person name="Lu L."/>
            <person name="Laidemitt M.R."/>
            <person name="Zhang S.M."/>
            <person name="Mutuku M."/>
            <person name="Mkoji G."/>
            <person name="Steinauer M."/>
            <person name="Loker E.S."/>
        </authorList>
    </citation>
    <scope>NUCLEOTIDE SEQUENCE</scope>
    <source>
        <strain evidence="10">KasaAsao</strain>
    </source>
</reference>
<evidence type="ECO:0000259" key="9">
    <source>
        <dbReference type="PROSITE" id="PS50262"/>
    </source>
</evidence>
<dbReference type="AlphaFoldDB" id="A0AAD8ASA2"/>
<feature type="transmembrane region" description="Helical" evidence="8">
    <location>
        <begin position="22"/>
        <end position="48"/>
    </location>
</feature>